<organism evidence="2 3">
    <name type="scientific">Acyrthosiphon pisum</name>
    <name type="common">Pea aphid</name>
    <dbReference type="NCBI Taxonomy" id="7029"/>
    <lineage>
        <taxon>Eukaryota</taxon>
        <taxon>Metazoa</taxon>
        <taxon>Ecdysozoa</taxon>
        <taxon>Arthropoda</taxon>
        <taxon>Hexapoda</taxon>
        <taxon>Insecta</taxon>
        <taxon>Pterygota</taxon>
        <taxon>Neoptera</taxon>
        <taxon>Paraneoptera</taxon>
        <taxon>Hemiptera</taxon>
        <taxon>Sternorrhyncha</taxon>
        <taxon>Aphidomorpha</taxon>
        <taxon>Aphidoidea</taxon>
        <taxon>Aphididae</taxon>
        <taxon>Macrosiphini</taxon>
        <taxon>Acyrthosiphon</taxon>
    </lineage>
</organism>
<sequence>MAEVECINETSNSNNEKEHEEHITSTPVNIRKRSKNFLKSNKNKKIDTSLDDAVKALREVSSSHTSNNEFGMFGQLIGLQLSKLPLEEALVLQQEIQLKINEARIRSVRNLTSSPLSTSVDCLPNTSNNIYHSKSPVYEESYSVIDNIQRSPTTGTYFMNWAPEDSFTDD</sequence>
<evidence type="ECO:0000313" key="2">
    <source>
        <dbReference type="EnsemblMetazoa" id="XP_029342679.1"/>
    </source>
</evidence>
<dbReference type="GeneID" id="103310296"/>
<evidence type="ECO:0008006" key="4">
    <source>
        <dbReference type="Google" id="ProtNLM"/>
    </source>
</evidence>
<evidence type="ECO:0000313" key="3">
    <source>
        <dbReference type="Proteomes" id="UP000007819"/>
    </source>
</evidence>
<dbReference type="Proteomes" id="UP000007819">
    <property type="component" value="Chromosome A1"/>
</dbReference>
<dbReference type="AlphaFoldDB" id="A0A8R2NLL6"/>
<feature type="region of interest" description="Disordered" evidence="1">
    <location>
        <begin position="1"/>
        <end position="26"/>
    </location>
</feature>
<dbReference type="KEGG" id="api:103310296"/>
<dbReference type="EnsemblMetazoa" id="XM_029486819.1">
    <property type="protein sequence ID" value="XP_029342679.1"/>
    <property type="gene ID" value="LOC103310296"/>
</dbReference>
<name>A0A8R2NLL6_ACYPI</name>
<proteinExistence type="predicted"/>
<accession>A0A8R2NLL6</accession>
<reference evidence="3" key="1">
    <citation type="submission" date="2010-06" db="EMBL/GenBank/DDBJ databases">
        <authorList>
            <person name="Jiang H."/>
            <person name="Abraham K."/>
            <person name="Ali S."/>
            <person name="Alsbrooks S.L."/>
            <person name="Anim B.N."/>
            <person name="Anosike U.S."/>
            <person name="Attaway T."/>
            <person name="Bandaranaike D.P."/>
            <person name="Battles P.K."/>
            <person name="Bell S.N."/>
            <person name="Bell A.V."/>
            <person name="Beltran B."/>
            <person name="Bickham C."/>
            <person name="Bustamante Y."/>
            <person name="Caleb T."/>
            <person name="Canada A."/>
            <person name="Cardenas V."/>
            <person name="Carter K."/>
            <person name="Chacko J."/>
            <person name="Chandrabose M.N."/>
            <person name="Chavez D."/>
            <person name="Chavez A."/>
            <person name="Chen L."/>
            <person name="Chu H.-S."/>
            <person name="Claassen K.J."/>
            <person name="Cockrell R."/>
            <person name="Collins M."/>
            <person name="Cooper J.A."/>
            <person name="Cree A."/>
            <person name="Curry S.M."/>
            <person name="Da Y."/>
            <person name="Dao M.D."/>
            <person name="Das B."/>
            <person name="Davila M.-L."/>
            <person name="Davy-Carroll L."/>
            <person name="Denson S."/>
            <person name="Dinh H."/>
            <person name="Ebong V.E."/>
            <person name="Edwards J.R."/>
            <person name="Egan A."/>
            <person name="El-Daye J."/>
            <person name="Escobedo L."/>
            <person name="Fernandez S."/>
            <person name="Fernando P.R."/>
            <person name="Flagg N."/>
            <person name="Forbes L.D."/>
            <person name="Fowler R.G."/>
            <person name="Fu Q."/>
            <person name="Gabisi R.A."/>
            <person name="Ganer J."/>
            <person name="Garbino Pronczuk A."/>
            <person name="Garcia R.M."/>
            <person name="Garner T."/>
            <person name="Garrett T.E."/>
            <person name="Gonzalez D.A."/>
            <person name="Hamid H."/>
            <person name="Hawkins E.S."/>
            <person name="Hirani K."/>
            <person name="Hogues M.E."/>
            <person name="Hollins B."/>
            <person name="Hsiao C.-H."/>
            <person name="Jabil R."/>
            <person name="James M.L."/>
            <person name="Jhangiani S.N."/>
            <person name="Johnson B."/>
            <person name="Johnson Q."/>
            <person name="Joshi V."/>
            <person name="Kalu J.B."/>
            <person name="Kam C."/>
            <person name="Kashfia A."/>
            <person name="Keebler J."/>
            <person name="Kisamo H."/>
            <person name="Kovar C.L."/>
            <person name="Lago L.A."/>
            <person name="Lai C.-Y."/>
            <person name="Laidlaw J."/>
            <person name="Lara F."/>
            <person name="Le T.-K."/>
            <person name="Lee S.L."/>
            <person name="Legall F.H."/>
            <person name="Lemon S.J."/>
            <person name="Lewis L.R."/>
            <person name="Li B."/>
            <person name="Liu Y."/>
            <person name="Liu Y.-S."/>
            <person name="Lopez J."/>
            <person name="Lozado R.J."/>
            <person name="Lu J."/>
            <person name="Madu R.C."/>
            <person name="Maheshwari M."/>
            <person name="Maheshwari R."/>
            <person name="Malloy K."/>
            <person name="Martinez E."/>
            <person name="Mathew T."/>
            <person name="Mercado I.C."/>
            <person name="Mercado C."/>
            <person name="Meyer B."/>
            <person name="Montgomery K."/>
            <person name="Morgan M.B."/>
            <person name="Munidasa M."/>
            <person name="Nazareth L.V."/>
            <person name="Nelson J."/>
            <person name="Ng B.M."/>
            <person name="Nguyen N.B."/>
            <person name="Nguyen P.Q."/>
            <person name="Nguyen T."/>
            <person name="Obregon M."/>
            <person name="Okwuonu G.O."/>
            <person name="Onwere C.G."/>
            <person name="Orozco G."/>
            <person name="Parra A."/>
            <person name="Patel S."/>
            <person name="Patil S."/>
            <person name="Perez A."/>
            <person name="Perez Y."/>
            <person name="Pham C."/>
            <person name="Primus E.L."/>
            <person name="Pu L.-L."/>
            <person name="Puazo M."/>
            <person name="Qin X."/>
            <person name="Quiroz J.B."/>
            <person name="Reese J."/>
            <person name="Richards S."/>
            <person name="Rives C.M."/>
            <person name="Robberts R."/>
            <person name="Ruiz S.J."/>
            <person name="Ruiz M.J."/>
            <person name="Santibanez J."/>
            <person name="Schneider B.W."/>
            <person name="Sisson I."/>
            <person name="Smith M."/>
            <person name="Sodergren E."/>
            <person name="Song X.-Z."/>
            <person name="Song B.B."/>
            <person name="Summersgill H."/>
            <person name="Thelus R."/>
            <person name="Thornton R.D."/>
            <person name="Trejos Z.Y."/>
            <person name="Usmani K."/>
            <person name="Vattathil S."/>
            <person name="Villasana D."/>
            <person name="Walker D.L."/>
            <person name="Wang S."/>
            <person name="Wang K."/>
            <person name="White C.S."/>
            <person name="Williams A.C."/>
            <person name="Williamson J."/>
            <person name="Wilson K."/>
            <person name="Woghiren I.O."/>
            <person name="Woodworth J.R."/>
            <person name="Worley K.C."/>
            <person name="Wright R.A."/>
            <person name="Wu W."/>
            <person name="Young L."/>
            <person name="Zhang L."/>
            <person name="Zhang J."/>
            <person name="Zhu Y."/>
            <person name="Muzny D.M."/>
            <person name="Weinstock G."/>
            <person name="Gibbs R.A."/>
        </authorList>
    </citation>
    <scope>NUCLEOTIDE SEQUENCE [LARGE SCALE GENOMIC DNA]</scope>
    <source>
        <strain evidence="3">LSR1</strain>
    </source>
</reference>
<reference evidence="2" key="2">
    <citation type="submission" date="2022-06" db="UniProtKB">
        <authorList>
            <consortium name="EnsemblMetazoa"/>
        </authorList>
    </citation>
    <scope>IDENTIFICATION</scope>
</reference>
<dbReference type="OrthoDB" id="6629625at2759"/>
<dbReference type="RefSeq" id="XP_029342679.1">
    <property type="nucleotide sequence ID" value="XM_029486819.1"/>
</dbReference>
<protein>
    <recommendedName>
        <fullName evidence="4">BESS domain-containing protein</fullName>
    </recommendedName>
</protein>
<evidence type="ECO:0000256" key="1">
    <source>
        <dbReference type="SAM" id="MobiDB-lite"/>
    </source>
</evidence>
<keyword evidence="3" id="KW-1185">Reference proteome</keyword>